<keyword evidence="3 6" id="KW-0812">Transmembrane</keyword>
<dbReference type="PANTHER" id="PTHR21659">
    <property type="entry name" value="HYDROPHOBIC PROTEIN RCI2 LOW TEMPERATURE AND SALT RESPONSIVE PROTEIN LTI6 -RELATED"/>
    <property type="match status" value="1"/>
</dbReference>
<proteinExistence type="inferred from homology"/>
<dbReference type="PROSITE" id="PS01309">
    <property type="entry name" value="UPF0057"/>
    <property type="match status" value="1"/>
</dbReference>
<dbReference type="InterPro" id="IPR000612">
    <property type="entry name" value="PMP3"/>
</dbReference>
<protein>
    <submittedName>
        <fullName evidence="9">Plasma membrane proteolipid 3</fullName>
    </submittedName>
</protein>
<dbReference type="WBParaSite" id="jg21830">
    <property type="protein sequence ID" value="jg21830"/>
    <property type="gene ID" value="jg21830"/>
</dbReference>
<evidence type="ECO:0000256" key="6">
    <source>
        <dbReference type="SAM" id="Phobius"/>
    </source>
</evidence>
<evidence type="ECO:0000313" key="8">
    <source>
        <dbReference type="Proteomes" id="UP000887574"/>
    </source>
</evidence>
<feature type="transmembrane region" description="Helical" evidence="6">
    <location>
        <begin position="62"/>
        <end position="79"/>
    </location>
</feature>
<keyword evidence="4 6" id="KW-1133">Transmembrane helix</keyword>
<evidence type="ECO:0000313" key="9">
    <source>
        <dbReference type="WBParaSite" id="jg21830"/>
    </source>
</evidence>
<keyword evidence="8" id="KW-1185">Reference proteome</keyword>
<accession>A0A915DQF9</accession>
<dbReference type="GO" id="GO:0016020">
    <property type="term" value="C:membrane"/>
    <property type="evidence" value="ECO:0007669"/>
    <property type="project" value="UniProtKB-SubCell"/>
</dbReference>
<evidence type="ECO:0000256" key="5">
    <source>
        <dbReference type="ARBA" id="ARBA00023136"/>
    </source>
</evidence>
<dbReference type="Pfam" id="PF01679">
    <property type="entry name" value="Pmp3"/>
    <property type="match status" value="1"/>
</dbReference>
<evidence type="ECO:0000256" key="1">
    <source>
        <dbReference type="ARBA" id="ARBA00004370"/>
    </source>
</evidence>
<comment type="subcellular location">
    <subcellularLocation>
        <location evidence="1">Membrane</location>
    </subcellularLocation>
</comment>
<dbReference type="Proteomes" id="UP000887574">
    <property type="component" value="Unplaced"/>
</dbReference>
<name>A0A915DQF9_9BILA</name>
<sequence>MHLVWSIALFGILLVSSLPGVSSDALEAKEVSLTQGEGVALGSGDDTHLRAKRANGNFTGKQIIELIFCILLPPVAVILHGGAGSGFILHIALNVVLCVLGWIPGIIHAVWYCFFQSILITCTYSSFDFLPKCKEGGEPPCCFGEI</sequence>
<comment type="similarity">
    <text evidence="2">Belongs to the UPF0057 (PMP3) family.</text>
</comment>
<feature type="chain" id="PRO_5037550342" evidence="7">
    <location>
        <begin position="24"/>
        <end position="146"/>
    </location>
</feature>
<dbReference type="PANTHER" id="PTHR21659:SF16">
    <property type="entry name" value="UPF0057 MEMBRANE PROTEIN C04G6.5-RELATED"/>
    <property type="match status" value="1"/>
</dbReference>
<dbReference type="AlphaFoldDB" id="A0A915DQF9"/>
<evidence type="ECO:0000256" key="2">
    <source>
        <dbReference type="ARBA" id="ARBA00009530"/>
    </source>
</evidence>
<reference evidence="9" key="1">
    <citation type="submission" date="2022-11" db="UniProtKB">
        <authorList>
            <consortium name="WormBaseParasite"/>
        </authorList>
    </citation>
    <scope>IDENTIFICATION</scope>
</reference>
<organism evidence="8 9">
    <name type="scientific">Ditylenchus dipsaci</name>
    <dbReference type="NCBI Taxonomy" id="166011"/>
    <lineage>
        <taxon>Eukaryota</taxon>
        <taxon>Metazoa</taxon>
        <taxon>Ecdysozoa</taxon>
        <taxon>Nematoda</taxon>
        <taxon>Chromadorea</taxon>
        <taxon>Rhabditida</taxon>
        <taxon>Tylenchina</taxon>
        <taxon>Tylenchomorpha</taxon>
        <taxon>Sphaerularioidea</taxon>
        <taxon>Anguinidae</taxon>
        <taxon>Anguininae</taxon>
        <taxon>Ditylenchus</taxon>
    </lineage>
</organism>
<evidence type="ECO:0000256" key="3">
    <source>
        <dbReference type="ARBA" id="ARBA00022692"/>
    </source>
</evidence>
<keyword evidence="5 6" id="KW-0472">Membrane</keyword>
<evidence type="ECO:0000256" key="4">
    <source>
        <dbReference type="ARBA" id="ARBA00022989"/>
    </source>
</evidence>
<evidence type="ECO:0000256" key="7">
    <source>
        <dbReference type="SAM" id="SignalP"/>
    </source>
</evidence>
<feature type="signal peptide" evidence="7">
    <location>
        <begin position="1"/>
        <end position="23"/>
    </location>
</feature>
<keyword evidence="7" id="KW-0732">Signal</keyword>